<proteinExistence type="predicted"/>
<reference evidence="1" key="1">
    <citation type="journal article" date="2021" name="Proc. Natl. Acad. Sci. U.S.A.">
        <title>A Catalog of Tens of Thousands of Viruses from Human Metagenomes Reveals Hidden Associations with Chronic Diseases.</title>
        <authorList>
            <person name="Tisza M.J."/>
            <person name="Buck C.B."/>
        </authorList>
    </citation>
    <scope>NUCLEOTIDE SEQUENCE</scope>
    <source>
        <strain evidence="1">CtFgp7</strain>
    </source>
</reference>
<sequence length="455" mass="51739">MSRQSVSLPHDWKPRSYQLKLWDYMEKGGKRAVAVWHRRAGKDSLSVNWTAVAASRRVGVYWHMLPTQAQARKVIWDGIDKFGRRIVEQAFPSSLVKRTNDQDMKIELLNGSIWQCVGSDNFNSLVGANPVGIVFSEYSIANPAAWDFFRPILAENGGWALFIYTPRGRNHGARLFEAAKNAEGWFVQKLGADQTEAICRMVGEVPPVTKETIEAERASGMDDDMIEQEFYCSFDAAVKGAYYGKLINALENEGRIGDVPFDPSKPVYTAWDLGVDDATAIWFFQNNGPECRVIDYYEASGVGLDHYVKVLRDKPYTYTNKNIFPHDIRVTELSTGKTRLESLAGLGVRGKVLKRLSVEDGISAVRLLLPLCRFDGKKCQAGLEALRLYQKVWDERRSVFQQRPLHDWTSHAADAFRYLALGRKEDRDEILMQRGRLWRQDAAHEAYNPFVWAEG</sequence>
<dbReference type="Gene3D" id="3.40.50.300">
    <property type="entry name" value="P-loop containing nucleotide triphosphate hydrolases"/>
    <property type="match status" value="1"/>
</dbReference>
<evidence type="ECO:0000313" key="1">
    <source>
        <dbReference type="EMBL" id="DAF54002.1"/>
    </source>
</evidence>
<dbReference type="InterPro" id="IPR027417">
    <property type="entry name" value="P-loop_NTPase"/>
</dbReference>
<organism evidence="1">
    <name type="scientific">Siphoviridae sp. ctFgp7</name>
    <dbReference type="NCBI Taxonomy" id="2827821"/>
    <lineage>
        <taxon>Viruses</taxon>
        <taxon>Duplodnaviria</taxon>
        <taxon>Heunggongvirae</taxon>
        <taxon>Uroviricota</taxon>
        <taxon>Caudoviricetes</taxon>
    </lineage>
</organism>
<accession>A0A8S5STW8</accession>
<protein>
    <submittedName>
        <fullName evidence="1">Large terminase</fullName>
    </submittedName>
</protein>
<dbReference type="Gene3D" id="3.30.420.280">
    <property type="match status" value="1"/>
</dbReference>
<name>A0A8S5STW8_9CAUD</name>
<dbReference type="EMBL" id="BK032669">
    <property type="protein sequence ID" value="DAF54002.1"/>
    <property type="molecule type" value="Genomic_DNA"/>
</dbReference>